<dbReference type="Gene3D" id="3.90.226.10">
    <property type="entry name" value="2-enoyl-CoA Hydratase, Chain A, domain 1"/>
    <property type="match status" value="1"/>
</dbReference>
<dbReference type="SUPFAM" id="SSF52096">
    <property type="entry name" value="ClpP/crotonase"/>
    <property type="match status" value="1"/>
</dbReference>
<evidence type="ECO:0000313" key="4">
    <source>
        <dbReference type="EMBL" id="MFC0558021.1"/>
    </source>
</evidence>
<gene>
    <name evidence="4" type="ORF">ACFFH4_03005</name>
</gene>
<reference evidence="4 5" key="1">
    <citation type="submission" date="2024-09" db="EMBL/GenBank/DDBJ databases">
        <authorList>
            <person name="Sun Q."/>
            <person name="Mori K."/>
        </authorList>
    </citation>
    <scope>NUCLEOTIDE SEQUENCE [LARGE SCALE GENOMIC DNA]</scope>
    <source>
        <strain evidence="4 5">NCAIM B.02301</strain>
    </source>
</reference>
<dbReference type="Pfam" id="PF00378">
    <property type="entry name" value="ECH_1"/>
    <property type="match status" value="1"/>
</dbReference>
<dbReference type="CDD" id="cd06558">
    <property type="entry name" value="crotonase-like"/>
    <property type="match status" value="1"/>
</dbReference>
<comment type="similarity">
    <text evidence="1 3">Belongs to the enoyl-CoA hydratase/isomerase family.</text>
</comment>
<dbReference type="PANTHER" id="PTHR11941:SF54">
    <property type="entry name" value="ENOYL-COA HYDRATASE, MITOCHONDRIAL"/>
    <property type="match status" value="1"/>
</dbReference>
<dbReference type="InterPro" id="IPR029045">
    <property type="entry name" value="ClpP/crotonase-like_dom_sf"/>
</dbReference>
<dbReference type="InterPro" id="IPR014748">
    <property type="entry name" value="Enoyl-CoA_hydra_C"/>
</dbReference>
<name>A0ABV6NBK3_9BACI</name>
<evidence type="ECO:0000256" key="3">
    <source>
        <dbReference type="RuleBase" id="RU003707"/>
    </source>
</evidence>
<comment type="caution">
    <text evidence="4">The sequence shown here is derived from an EMBL/GenBank/DDBJ whole genome shotgun (WGS) entry which is preliminary data.</text>
</comment>
<evidence type="ECO:0000256" key="1">
    <source>
        <dbReference type="ARBA" id="ARBA00005254"/>
    </source>
</evidence>
<evidence type="ECO:0000313" key="5">
    <source>
        <dbReference type="Proteomes" id="UP001589833"/>
    </source>
</evidence>
<keyword evidence="2" id="KW-0456">Lyase</keyword>
<accession>A0ABV6NBK3</accession>
<dbReference type="InterPro" id="IPR018376">
    <property type="entry name" value="Enoyl-CoA_hyd/isom_CS"/>
</dbReference>
<dbReference type="EMBL" id="JBHLTR010000004">
    <property type="protein sequence ID" value="MFC0558021.1"/>
    <property type="molecule type" value="Genomic_DNA"/>
</dbReference>
<organism evidence="4 5">
    <name type="scientific">Halalkalibacter alkalisediminis</name>
    <dbReference type="NCBI Taxonomy" id="935616"/>
    <lineage>
        <taxon>Bacteria</taxon>
        <taxon>Bacillati</taxon>
        <taxon>Bacillota</taxon>
        <taxon>Bacilli</taxon>
        <taxon>Bacillales</taxon>
        <taxon>Bacillaceae</taxon>
        <taxon>Halalkalibacter</taxon>
    </lineage>
</organism>
<keyword evidence="5" id="KW-1185">Reference proteome</keyword>
<dbReference type="PANTHER" id="PTHR11941">
    <property type="entry name" value="ENOYL-COA HYDRATASE-RELATED"/>
    <property type="match status" value="1"/>
</dbReference>
<dbReference type="InterPro" id="IPR001753">
    <property type="entry name" value="Enoyl-CoA_hydra/iso"/>
</dbReference>
<evidence type="ECO:0000256" key="2">
    <source>
        <dbReference type="ARBA" id="ARBA00023239"/>
    </source>
</evidence>
<dbReference type="Proteomes" id="UP001589833">
    <property type="component" value="Unassembled WGS sequence"/>
</dbReference>
<dbReference type="PROSITE" id="PS00166">
    <property type="entry name" value="ENOYL_COA_HYDRATASE"/>
    <property type="match status" value="1"/>
</dbReference>
<sequence>MSLVEVKKENGIATITINNPPLNVMNQKVVFALRETFQVLEEDQETLVIILTGSGETAFMAGADIKEFPQLMDHPNMKAQVMETHSVLNQIDFFPKPTIAVLNGLTFGGGCELALTCDMRIAESHTLIGLPEIKLGLFPGGGGTQRLPRLIGEAKAKELMFTGEPIPAEKAEKIGLINYVVPTGGGLEKAMELAGKIRHHSLPALSFIKRAVDEGTDMSFPAAIEHEATLFTEVFQTEDIREGVQAFIEKRKPVFRHR</sequence>
<dbReference type="RefSeq" id="WP_273841280.1">
    <property type="nucleotide sequence ID" value="NZ_JAQQWT010000003.1"/>
</dbReference>
<proteinExistence type="inferred from homology"/>
<dbReference type="Gene3D" id="1.10.12.10">
    <property type="entry name" value="Lyase 2-enoyl-coa Hydratase, Chain A, domain 2"/>
    <property type="match status" value="1"/>
</dbReference>
<protein>
    <submittedName>
        <fullName evidence="4">Enoyl-CoA hydratase</fullName>
    </submittedName>
</protein>